<evidence type="ECO:0000259" key="2">
    <source>
        <dbReference type="Pfam" id="PF14111"/>
    </source>
</evidence>
<gene>
    <name evidence="3" type="primary">A01g509840.1_BraROA</name>
    <name evidence="3" type="ORF">IGI04_003361</name>
</gene>
<dbReference type="PANTHER" id="PTHR31286:SF90">
    <property type="entry name" value="DUF4283 DOMAIN-CONTAINING PROTEIN"/>
    <property type="match status" value="1"/>
</dbReference>
<dbReference type="PANTHER" id="PTHR31286">
    <property type="entry name" value="GLYCINE-RICH CELL WALL STRUCTURAL PROTEIN 1.8-LIKE"/>
    <property type="match status" value="1"/>
</dbReference>
<dbReference type="InterPro" id="IPR040256">
    <property type="entry name" value="At4g02000-like"/>
</dbReference>
<feature type="compositionally biased region" description="Low complexity" evidence="1">
    <location>
        <begin position="368"/>
        <end position="379"/>
    </location>
</feature>
<protein>
    <recommendedName>
        <fullName evidence="2">DUF4283 domain-containing protein</fullName>
    </recommendedName>
</protein>
<feature type="domain" description="DUF4283" evidence="2">
    <location>
        <begin position="121"/>
        <end position="200"/>
    </location>
</feature>
<accession>A0ABQ7NY83</accession>
<keyword evidence="4" id="KW-1185">Reference proteome</keyword>
<reference evidence="3 4" key="1">
    <citation type="submission" date="2021-03" db="EMBL/GenBank/DDBJ databases">
        <authorList>
            <person name="King G.J."/>
            <person name="Bancroft I."/>
            <person name="Baten A."/>
            <person name="Bloomfield J."/>
            <person name="Borpatragohain P."/>
            <person name="He Z."/>
            <person name="Irish N."/>
            <person name="Irwin J."/>
            <person name="Liu K."/>
            <person name="Mauleon R.P."/>
            <person name="Moore J."/>
            <person name="Morris R."/>
            <person name="Ostergaard L."/>
            <person name="Wang B."/>
            <person name="Wells R."/>
        </authorList>
    </citation>
    <scope>NUCLEOTIDE SEQUENCE [LARGE SCALE GENOMIC DNA]</scope>
    <source>
        <strain evidence="3">R-o-18</strain>
        <tissue evidence="3">Leaf</tissue>
    </source>
</reference>
<feature type="compositionally biased region" description="Polar residues" evidence="1">
    <location>
        <begin position="20"/>
        <end position="33"/>
    </location>
</feature>
<name>A0ABQ7NY83_BRACM</name>
<organism evidence="3 4">
    <name type="scientific">Brassica rapa subsp. trilocularis</name>
    <dbReference type="NCBI Taxonomy" id="1813537"/>
    <lineage>
        <taxon>Eukaryota</taxon>
        <taxon>Viridiplantae</taxon>
        <taxon>Streptophyta</taxon>
        <taxon>Embryophyta</taxon>
        <taxon>Tracheophyta</taxon>
        <taxon>Spermatophyta</taxon>
        <taxon>Magnoliopsida</taxon>
        <taxon>eudicotyledons</taxon>
        <taxon>Gunneridae</taxon>
        <taxon>Pentapetalae</taxon>
        <taxon>rosids</taxon>
        <taxon>malvids</taxon>
        <taxon>Brassicales</taxon>
        <taxon>Brassicaceae</taxon>
        <taxon>Brassiceae</taxon>
        <taxon>Brassica</taxon>
    </lineage>
</organism>
<feature type="compositionally biased region" description="Low complexity" evidence="1">
    <location>
        <begin position="271"/>
        <end position="301"/>
    </location>
</feature>
<dbReference type="Proteomes" id="UP000823674">
    <property type="component" value="Chromosome A01"/>
</dbReference>
<dbReference type="Pfam" id="PF14111">
    <property type="entry name" value="DUF4283"/>
    <property type="match status" value="1"/>
</dbReference>
<feature type="compositionally biased region" description="Polar residues" evidence="1">
    <location>
        <begin position="333"/>
        <end position="351"/>
    </location>
</feature>
<feature type="region of interest" description="Disordered" evidence="1">
    <location>
        <begin position="325"/>
        <end position="379"/>
    </location>
</feature>
<feature type="compositionally biased region" description="Polar residues" evidence="1">
    <location>
        <begin position="43"/>
        <end position="60"/>
    </location>
</feature>
<proteinExistence type="predicted"/>
<feature type="region of interest" description="Disordered" evidence="1">
    <location>
        <begin position="262"/>
        <end position="301"/>
    </location>
</feature>
<dbReference type="InterPro" id="IPR025558">
    <property type="entry name" value="DUF4283"/>
</dbReference>
<evidence type="ECO:0000256" key="1">
    <source>
        <dbReference type="SAM" id="MobiDB-lite"/>
    </source>
</evidence>
<evidence type="ECO:0000313" key="3">
    <source>
        <dbReference type="EMBL" id="KAG5415794.1"/>
    </source>
</evidence>
<dbReference type="EMBL" id="JADBGQ010000001">
    <property type="protein sequence ID" value="KAG5415794.1"/>
    <property type="molecule type" value="Genomic_DNA"/>
</dbReference>
<evidence type="ECO:0000313" key="4">
    <source>
        <dbReference type="Proteomes" id="UP000823674"/>
    </source>
</evidence>
<sequence length="428" mass="46634">MVVAEPSCLTPPTRSEIARSESTVAANPQTENFSVLPPKHSSPLHTNKASSPPSNHSPEVQTAGDAPPLILLPTEATAEPSLVEKIRRFEDKTLKRLAPVTISASGRPSVLIPDAVFQKGADLHKDFIVCCFNGRPPPYSQIQSVMNHMWGKGRKLEIHNNPAQRTVLVRIQSDYLKQKILEKGYWYVGDSMFYVVQWTSLHTAQSPTPKSIQLWAHLTGVPLDLRHQQGLSLVSGLVGEPKETDDFTKNLVSLTFPTTKTFVPKHPKIPTPNSSPSTSSLLTNSTPSISPQTFSVPSSSTFTPLPVATSVSLPPPVPEKAITLSTKFPHLPSPTTRPFNSSTPDFNSENSPPDPRLRQSLKRSRSDPTLSPPNSSFLPPFQFAKATNVNRPPIAPLLLTLPPLSDPNPYSLLATDSSLFQGKLPSLS</sequence>
<comment type="caution">
    <text evidence="3">The sequence shown here is derived from an EMBL/GenBank/DDBJ whole genome shotgun (WGS) entry which is preliminary data.</text>
</comment>
<feature type="region of interest" description="Disordered" evidence="1">
    <location>
        <begin position="1"/>
        <end position="65"/>
    </location>
</feature>